<dbReference type="AlphaFoldDB" id="A0A6N2VGN5"/>
<accession>A0A6N2VGN5</accession>
<evidence type="ECO:0000259" key="2">
    <source>
        <dbReference type="PROSITE" id="PS50234"/>
    </source>
</evidence>
<sequence>MNKFGLKTNRMHRMIAAALCVAILMGMIFQVTLFSAPEGEKEEPEQAVTRVADESTINSWQEYFGSETDTSNAGKIWTDKTVVDGDITLQSTEGDNNSTTISRKETDNFLVGLSALSSTKSVTLEAAIPVDVMLVLDISGSMAEDEDDKKISMLVKAVNSTIQEILDMNEKNRVGVVLYSGALNYDEDSKVDTAGCPLPLDRYTANDGTFFSVINYPGSSRIELGKNVKNSAGNPMYNEELSYVVQGNTYIQNGLMEAFQKLIPDSNGNNKGRIPVITLMSDGAPTAASVHYAEQGDSTVGYGRETDIRMAFLTQLTGAWVKKMLSESYSKTPLFYTVGLLAQLTGDDNKYARMVLNPSSENTEVELDSWWNTFLEAAEGEIVHLEAFRKSIDVPKVDNKLQKAESGECTDRYYVDEFFNASSADDLITKFEELVERIKIQSAELPTEEEEDNSNYSGYLTFEDTLGEYMNVADMTGVMYGGKLHTGSTFAEKMKKDGNATAEEKTEFLKSLIERLTITEEEAEKLLKNAQDTGQIYYDASSGNASNYIAWYAKEDGTYLAPCAYEEVKPENAAFINKSYFYYGSSSGTISGEKLMYLGVRVENNLTTHVQTVRFFVPSSLIPLVKYNVLRNASNGEDSHTEKTIAYPVHLFYEVGLRDGINEYDLSEVDSGYRYLEKGDISKTGTFYSNAWEDKAEVPEAKTSVHFTVSEKNEYYYYTENTSIYIKSGENDYKLYTGEKPNADDGNEYYYQKIVYELDGGMQEFTRMDKASLNLVTAIDENTGWAIPQGTFRQETLGEKDKGTNGNATGTTGYVYKSMLEENSDIYEISGEDKISENGSVVVFLGNNGKTVVKQGKIAVSKTVDEFFEGDNEETEFNFQINLDPSEEEKIPASIIGEKTAVGGEKATEQIACAVEDGILKFNLKSKENIEFWLPAGKVVSVEEIVGNEKTYDTIMKVTQNGQTAEPATTKKVESIGIRTQSKTSVDVVNNYNPPSEVIRLYKIDDSDHALEGATFELYRLKCVNPKEHNDEIHNKVIKNGERQECWEWIGKATSDRWSGYLNFVNDENKTVKFTKATYRLIETKAPEGYMRSVGQWNMIVVPGGDKRVIFKEIPGEYGEKPTAIKEAENRFSIINYKPINPPITGGRGIDRFLILGAAVTISGLMITVHLVLQRKRGKL</sequence>
<dbReference type="Pfam" id="PF24547">
    <property type="entry name" value="DUF7601"/>
    <property type="match status" value="1"/>
</dbReference>
<evidence type="ECO:0000313" key="3">
    <source>
        <dbReference type="EMBL" id="VYT28653.1"/>
    </source>
</evidence>
<keyword evidence="1" id="KW-0472">Membrane</keyword>
<dbReference type="SUPFAM" id="SSF53300">
    <property type="entry name" value="vWA-like"/>
    <property type="match status" value="1"/>
</dbReference>
<dbReference type="InterPro" id="IPR041033">
    <property type="entry name" value="SpaA_PFL_dom_1"/>
</dbReference>
<dbReference type="Gene3D" id="2.60.40.10">
    <property type="entry name" value="Immunoglobulins"/>
    <property type="match status" value="1"/>
</dbReference>
<proteinExistence type="predicted"/>
<dbReference type="Gene3D" id="3.40.50.410">
    <property type="entry name" value="von Willebrand factor, type A domain"/>
    <property type="match status" value="1"/>
</dbReference>
<name>A0A6N2VGN5_9FIRM</name>
<dbReference type="EMBL" id="CACRTG010000028">
    <property type="protein sequence ID" value="VYT28653.1"/>
    <property type="molecule type" value="Genomic_DNA"/>
</dbReference>
<dbReference type="Pfam" id="PF17802">
    <property type="entry name" value="SpaA"/>
    <property type="match status" value="1"/>
</dbReference>
<organism evidence="3">
    <name type="scientific">[Clostridium] nexile</name>
    <dbReference type="NCBI Taxonomy" id="29361"/>
    <lineage>
        <taxon>Bacteria</taxon>
        <taxon>Bacillati</taxon>
        <taxon>Bacillota</taxon>
        <taxon>Clostridia</taxon>
        <taxon>Lachnospirales</taxon>
        <taxon>Lachnospiraceae</taxon>
        <taxon>Tyzzerella</taxon>
    </lineage>
</organism>
<reference evidence="3" key="1">
    <citation type="submission" date="2019-11" db="EMBL/GenBank/DDBJ databases">
        <authorList>
            <person name="Feng L."/>
        </authorList>
    </citation>
    <scope>NUCLEOTIDE SEQUENCE</scope>
    <source>
        <strain evidence="3">CnexileLFYP112</strain>
    </source>
</reference>
<gene>
    <name evidence="3" type="ORF">CNLFYP112_02659</name>
</gene>
<dbReference type="InterPro" id="IPR055382">
    <property type="entry name" value="DUF7601"/>
</dbReference>
<dbReference type="InterPro" id="IPR013783">
    <property type="entry name" value="Ig-like_fold"/>
</dbReference>
<dbReference type="CDD" id="cd00198">
    <property type="entry name" value="vWFA"/>
    <property type="match status" value="1"/>
</dbReference>
<evidence type="ECO:0000256" key="1">
    <source>
        <dbReference type="SAM" id="Phobius"/>
    </source>
</evidence>
<dbReference type="PROSITE" id="PS50234">
    <property type="entry name" value="VWFA"/>
    <property type="match status" value="1"/>
</dbReference>
<protein>
    <submittedName>
        <fullName evidence="3">von Willebrand factor type A domain protein</fullName>
    </submittedName>
</protein>
<keyword evidence="1" id="KW-1133">Transmembrane helix</keyword>
<feature type="transmembrane region" description="Helical" evidence="1">
    <location>
        <begin position="1153"/>
        <end position="1173"/>
    </location>
</feature>
<dbReference type="InterPro" id="IPR002035">
    <property type="entry name" value="VWF_A"/>
</dbReference>
<keyword evidence="1" id="KW-0812">Transmembrane</keyword>
<dbReference type="InterPro" id="IPR036465">
    <property type="entry name" value="vWFA_dom_sf"/>
</dbReference>
<feature type="domain" description="VWFA" evidence="2">
    <location>
        <begin position="131"/>
        <end position="313"/>
    </location>
</feature>
<dbReference type="SMART" id="SM00327">
    <property type="entry name" value="VWA"/>
    <property type="match status" value="1"/>
</dbReference>